<dbReference type="EMBL" id="VJOY01000001">
    <property type="protein sequence ID" value="TRX76805.1"/>
    <property type="molecule type" value="Genomic_DNA"/>
</dbReference>
<dbReference type="CDD" id="cd05930">
    <property type="entry name" value="A_NRPS"/>
    <property type="match status" value="1"/>
</dbReference>
<comment type="caution">
    <text evidence="6">The sequence shown here is derived from an EMBL/GenBank/DDBJ whole genome shotgun (WGS) entry which is preliminary data.</text>
</comment>
<dbReference type="OrthoDB" id="9757559at2"/>
<dbReference type="GO" id="GO:0044550">
    <property type="term" value="P:secondary metabolite biosynthetic process"/>
    <property type="evidence" value="ECO:0007669"/>
    <property type="project" value="TreeGrafter"/>
</dbReference>
<evidence type="ECO:0000256" key="1">
    <source>
        <dbReference type="ARBA" id="ARBA00001957"/>
    </source>
</evidence>
<keyword evidence="3" id="KW-0597">Phosphoprotein</keyword>
<dbReference type="GO" id="GO:0003824">
    <property type="term" value="F:catalytic activity"/>
    <property type="evidence" value="ECO:0007669"/>
    <property type="project" value="InterPro"/>
</dbReference>
<dbReference type="InterPro" id="IPR036736">
    <property type="entry name" value="ACP-like_sf"/>
</dbReference>
<dbReference type="Gene3D" id="3.30.559.10">
    <property type="entry name" value="Chloramphenicol acetyltransferase-like domain"/>
    <property type="match status" value="1"/>
</dbReference>
<dbReference type="SUPFAM" id="SSF56801">
    <property type="entry name" value="Acetyl-CoA synthetase-like"/>
    <property type="match status" value="1"/>
</dbReference>
<keyword evidence="2" id="KW-0596">Phosphopantetheine</keyword>
<dbReference type="InterPro" id="IPR009081">
    <property type="entry name" value="PP-bd_ACP"/>
</dbReference>
<dbReference type="FunFam" id="3.40.50.980:FF:000001">
    <property type="entry name" value="Non-ribosomal peptide synthetase"/>
    <property type="match status" value="1"/>
</dbReference>
<feature type="domain" description="Carrier" evidence="5">
    <location>
        <begin position="962"/>
        <end position="1037"/>
    </location>
</feature>
<evidence type="ECO:0000259" key="5">
    <source>
        <dbReference type="PROSITE" id="PS50075"/>
    </source>
</evidence>
<dbReference type="PANTHER" id="PTHR45527:SF1">
    <property type="entry name" value="FATTY ACID SYNTHASE"/>
    <property type="match status" value="1"/>
</dbReference>
<dbReference type="InterPro" id="IPR020845">
    <property type="entry name" value="AMP-binding_CS"/>
</dbReference>
<name>A0A553H4V7_9PSED</name>
<dbReference type="InterPro" id="IPR006162">
    <property type="entry name" value="Ppantetheine_attach_site"/>
</dbReference>
<accession>A0A553H4V7</accession>
<dbReference type="Gene3D" id="3.30.559.30">
    <property type="entry name" value="Nonribosomal peptide synthetase, condensation domain"/>
    <property type="match status" value="1"/>
</dbReference>
<dbReference type="GO" id="GO:0005737">
    <property type="term" value="C:cytoplasm"/>
    <property type="evidence" value="ECO:0007669"/>
    <property type="project" value="TreeGrafter"/>
</dbReference>
<dbReference type="Pfam" id="PF13193">
    <property type="entry name" value="AMP-binding_C"/>
    <property type="match status" value="1"/>
</dbReference>
<dbReference type="NCBIfam" id="TIGR01733">
    <property type="entry name" value="AA-adenyl-dom"/>
    <property type="match status" value="1"/>
</dbReference>
<dbReference type="InterPro" id="IPR045851">
    <property type="entry name" value="AMP-bd_C_sf"/>
</dbReference>
<dbReference type="PROSITE" id="PS50075">
    <property type="entry name" value="CARRIER"/>
    <property type="match status" value="1"/>
</dbReference>
<gene>
    <name evidence="6" type="ORF">FM069_01950</name>
</gene>
<dbReference type="SMART" id="SM00823">
    <property type="entry name" value="PKS_PP"/>
    <property type="match status" value="1"/>
</dbReference>
<dbReference type="InterPro" id="IPR001242">
    <property type="entry name" value="Condensation_dom"/>
</dbReference>
<dbReference type="GO" id="GO:0031177">
    <property type="term" value="F:phosphopantetheine binding"/>
    <property type="evidence" value="ECO:0007669"/>
    <property type="project" value="InterPro"/>
</dbReference>
<dbReference type="Gene3D" id="3.30.300.30">
    <property type="match status" value="1"/>
</dbReference>
<proteinExistence type="predicted"/>
<keyword evidence="7" id="KW-1185">Reference proteome</keyword>
<dbReference type="Gene3D" id="2.30.38.10">
    <property type="entry name" value="Luciferase, Domain 3"/>
    <property type="match status" value="1"/>
</dbReference>
<dbReference type="InterPro" id="IPR000873">
    <property type="entry name" value="AMP-dep_synth/lig_dom"/>
</dbReference>
<evidence type="ECO:0000256" key="4">
    <source>
        <dbReference type="SAM" id="MobiDB-lite"/>
    </source>
</evidence>
<dbReference type="RefSeq" id="WP_143486563.1">
    <property type="nucleotide sequence ID" value="NZ_VJOY01000001.1"/>
</dbReference>
<dbReference type="Pfam" id="PF00668">
    <property type="entry name" value="Condensation"/>
    <property type="match status" value="1"/>
</dbReference>
<feature type="region of interest" description="Disordered" evidence="4">
    <location>
        <begin position="159"/>
        <end position="178"/>
    </location>
</feature>
<dbReference type="Gene3D" id="3.40.50.980">
    <property type="match status" value="2"/>
</dbReference>
<dbReference type="InterPro" id="IPR020806">
    <property type="entry name" value="PKS_PP-bd"/>
</dbReference>
<dbReference type="Pfam" id="PF00550">
    <property type="entry name" value="PP-binding"/>
    <property type="match status" value="1"/>
</dbReference>
<dbReference type="AlphaFoldDB" id="A0A553H4V7"/>
<evidence type="ECO:0000313" key="7">
    <source>
        <dbReference type="Proteomes" id="UP000315235"/>
    </source>
</evidence>
<dbReference type="InterPro" id="IPR023213">
    <property type="entry name" value="CAT-like_dom_sf"/>
</dbReference>
<dbReference type="Pfam" id="PF00501">
    <property type="entry name" value="AMP-binding"/>
    <property type="match status" value="1"/>
</dbReference>
<evidence type="ECO:0000256" key="2">
    <source>
        <dbReference type="ARBA" id="ARBA00022450"/>
    </source>
</evidence>
<dbReference type="InterPro" id="IPR025110">
    <property type="entry name" value="AMP-bd_C"/>
</dbReference>
<dbReference type="PROSITE" id="PS00012">
    <property type="entry name" value="PHOSPHOPANTETHEINE"/>
    <property type="match status" value="1"/>
</dbReference>
<organism evidence="6 7">
    <name type="scientific">Pseudomonas mangiferae</name>
    <dbReference type="NCBI Taxonomy" id="2593654"/>
    <lineage>
        <taxon>Bacteria</taxon>
        <taxon>Pseudomonadati</taxon>
        <taxon>Pseudomonadota</taxon>
        <taxon>Gammaproteobacteria</taxon>
        <taxon>Pseudomonadales</taxon>
        <taxon>Pseudomonadaceae</taxon>
        <taxon>Pseudomonas</taxon>
    </lineage>
</organism>
<comment type="cofactor">
    <cofactor evidence="1">
        <name>pantetheine 4'-phosphate</name>
        <dbReference type="ChEBI" id="CHEBI:47942"/>
    </cofactor>
</comment>
<dbReference type="SUPFAM" id="SSF47336">
    <property type="entry name" value="ACP-like"/>
    <property type="match status" value="1"/>
</dbReference>
<dbReference type="GO" id="GO:0043041">
    <property type="term" value="P:amino acid activation for nonribosomal peptide biosynthetic process"/>
    <property type="evidence" value="ECO:0007669"/>
    <property type="project" value="TreeGrafter"/>
</dbReference>
<dbReference type="Proteomes" id="UP000315235">
    <property type="component" value="Unassembled WGS sequence"/>
</dbReference>
<dbReference type="InterPro" id="IPR010071">
    <property type="entry name" value="AA_adenyl_dom"/>
</dbReference>
<sequence length="1074" mass="116648">MSAIDNGLPLSPEQQACLRHGDAAVRPALALVLRLEGALDLPRLQRALQRVASEQPLLRHRMFRVAAYRGLRQAPDDTGFGGLEVQDGRDRPAPWTAFLADVEARRRAGFPLDADVLCRVQLCRVADTCHGLALVIADLLSDRGGLAAFAAALRDAYQRGDHPRGGDPQGGYPQGDVSDEAAHYGQYVEWREEMAQDEDAGAGRAYWQQHLEPVVGEGRSGWLRLPYRQERSRTTADAAVLREAVDAALAERLQALCAELSKPLDTVLQGAWWTLLGHLAGQDRLLVGWRHDCRRDYEYFAGCIGLFEKSLPLVLALPAERSFADWLDDLEQVLEQHAAWQEQWPVEAPTLDGHFRAGFVLERLPALAEDWQVAVREGGDSEFELLLSGECRDERLTRLSVRVDTRHYPAEVAGLLLAQYRTLLVALAENGRAALADLDARAPEEQALWAAFEGAPAADAGPQLPERIADWARRTPDALALVDDGARLSYAELEAQVERLARRLRQRGVTPGQVVALALPRSAGLVTALLAVWRAGGAWLPLDPGWPDARRRLLLEQAGAHLVLSERTCWPNPEGLDVLFLDAADTEDAPTCTFEPARADQPAYVLFTSGSTGTPKGVLVEHQSLLNYVVAASDALALERCRQFAMTSTVAADLGHTTLFGALFNGATLHVAADADVQDASRFAGFLAGGAIDCLKIVPSHLAALLTAESIRLPATVVLGGEAIPASLVDSLFRLAPDCRLYNHYGPTESTVGVLYRRLEPGQDLSAGVSLAQALDGCRVELLDDRLRPVPAGAQGELYIGGRQLARGYLGEAGDAAFVDDPQRPGERLYRSGDLGRLLPDGTLLLCGRRDHQVKVRGFRIEPAEVEQALLAEPAVAQAVVQPWCPGESADLQLIAYVQPREGLGEDWLERLQEALAHRLPAAMVPARLFPVAQMPRLANGKVDRRGLPSPDTLLAAGDYVAPRNAVETLLAEGMAQLLGLERVGIHQDFFALGGHSLLVIKLVAGLRKQLQVEVHPGLVFDHPSVAGLADALRERESSPGALERTAQVRLKLNSLTPEQREALLAKSRPPVDA</sequence>
<reference evidence="6 7" key="1">
    <citation type="submission" date="2019-07" db="EMBL/GenBank/DDBJ databases">
        <title>Pseudomonas mangiferae sp. nov., isolated from bark of mango tree in Thailand.</title>
        <authorList>
            <person name="Srisuk N."/>
            <person name="Anurat P."/>
        </authorList>
    </citation>
    <scope>NUCLEOTIDE SEQUENCE [LARGE SCALE GENOMIC DNA]</scope>
    <source>
        <strain evidence="6 7">DMKU_BBB3-04</strain>
    </source>
</reference>
<evidence type="ECO:0000313" key="6">
    <source>
        <dbReference type="EMBL" id="TRX76805.1"/>
    </source>
</evidence>
<dbReference type="SUPFAM" id="SSF52777">
    <property type="entry name" value="CoA-dependent acyltransferases"/>
    <property type="match status" value="2"/>
</dbReference>
<dbReference type="PANTHER" id="PTHR45527">
    <property type="entry name" value="NONRIBOSOMAL PEPTIDE SYNTHETASE"/>
    <property type="match status" value="1"/>
</dbReference>
<dbReference type="InterPro" id="IPR029058">
    <property type="entry name" value="AB_hydrolase_fold"/>
</dbReference>
<protein>
    <submittedName>
        <fullName evidence="6">Amino acid adenylation domain-containing protein</fullName>
    </submittedName>
</protein>
<evidence type="ECO:0000256" key="3">
    <source>
        <dbReference type="ARBA" id="ARBA00022553"/>
    </source>
</evidence>
<dbReference type="Gene3D" id="3.40.50.1820">
    <property type="entry name" value="alpha/beta hydrolase"/>
    <property type="match status" value="1"/>
</dbReference>
<dbReference type="PROSITE" id="PS00455">
    <property type="entry name" value="AMP_BINDING"/>
    <property type="match status" value="1"/>
</dbReference>